<name>A0A811YPQ7_NYCPR</name>
<organism evidence="2 3">
    <name type="scientific">Nyctereutes procyonoides</name>
    <name type="common">Raccoon dog</name>
    <name type="synonym">Canis procyonoides</name>
    <dbReference type="NCBI Taxonomy" id="34880"/>
    <lineage>
        <taxon>Eukaryota</taxon>
        <taxon>Metazoa</taxon>
        <taxon>Chordata</taxon>
        <taxon>Craniata</taxon>
        <taxon>Vertebrata</taxon>
        <taxon>Euteleostomi</taxon>
        <taxon>Mammalia</taxon>
        <taxon>Eutheria</taxon>
        <taxon>Laurasiatheria</taxon>
        <taxon>Carnivora</taxon>
        <taxon>Caniformia</taxon>
        <taxon>Canidae</taxon>
        <taxon>Nyctereutes</taxon>
    </lineage>
</organism>
<keyword evidence="1" id="KW-0472">Membrane</keyword>
<accession>A0A811YPQ7</accession>
<evidence type="ECO:0000313" key="2">
    <source>
        <dbReference type="EMBL" id="CAD7679411.1"/>
    </source>
</evidence>
<gene>
    <name evidence="2" type="ORF">NYPRO_LOCUS12210</name>
</gene>
<dbReference type="EMBL" id="CAJHUB010000715">
    <property type="protein sequence ID" value="CAD7679411.1"/>
    <property type="molecule type" value="Genomic_DNA"/>
</dbReference>
<keyword evidence="1" id="KW-1133">Transmembrane helix</keyword>
<dbReference type="PANTHER" id="PTHR14256:SF3">
    <property type="entry name" value="NORMAL MUCOSA OF ESOPHAGUS-SPECIFIC GENE 1 PROTEIN"/>
    <property type="match status" value="1"/>
</dbReference>
<dbReference type="PANTHER" id="PTHR14256">
    <property type="entry name" value="NADH-UBIQUINONE OXIDOREDUCTASE MLRQ SUBUNIT"/>
    <property type="match status" value="1"/>
</dbReference>
<feature type="transmembrane region" description="Helical" evidence="1">
    <location>
        <begin position="31"/>
        <end position="53"/>
    </location>
</feature>
<evidence type="ECO:0000313" key="3">
    <source>
        <dbReference type="Proteomes" id="UP000645828"/>
    </source>
</evidence>
<dbReference type="Pfam" id="PF06522">
    <property type="entry name" value="B12D"/>
    <property type="match status" value="1"/>
</dbReference>
<keyword evidence="3" id="KW-1185">Reference proteome</keyword>
<dbReference type="AlphaFoldDB" id="A0A811YPQ7"/>
<sequence length="74" mass="8483">MCVARPRLPDLAFYAEVILNVFQLLMKKKELIPLLLFMATAESGALSFAVYSLQKSDLLTINQEWKPIEELQKI</sequence>
<dbReference type="Proteomes" id="UP000645828">
    <property type="component" value="Unassembled WGS sequence"/>
</dbReference>
<dbReference type="InterPro" id="IPR010530">
    <property type="entry name" value="B12D"/>
</dbReference>
<reference evidence="2" key="1">
    <citation type="submission" date="2020-12" db="EMBL/GenBank/DDBJ databases">
        <authorList>
            <consortium name="Molecular Ecology Group"/>
        </authorList>
    </citation>
    <scope>NUCLEOTIDE SEQUENCE</scope>
    <source>
        <strain evidence="2">TBG_1078</strain>
    </source>
</reference>
<evidence type="ECO:0000256" key="1">
    <source>
        <dbReference type="SAM" id="Phobius"/>
    </source>
</evidence>
<protein>
    <submittedName>
        <fullName evidence="2">(raccoon dog) hypothetical protein</fullName>
    </submittedName>
</protein>
<proteinExistence type="predicted"/>
<keyword evidence="1" id="KW-0812">Transmembrane</keyword>
<comment type="caution">
    <text evidence="2">The sequence shown here is derived from an EMBL/GenBank/DDBJ whole genome shotgun (WGS) entry which is preliminary data.</text>
</comment>